<evidence type="ECO:0000256" key="2">
    <source>
        <dbReference type="ARBA" id="ARBA00006706"/>
    </source>
</evidence>
<protein>
    <submittedName>
        <fullName evidence="7">Geranylgeranyl pyrophosphate synthase</fullName>
    </submittedName>
</protein>
<evidence type="ECO:0000256" key="4">
    <source>
        <dbReference type="ARBA" id="ARBA00022723"/>
    </source>
</evidence>
<accession>A0A401Z6W5</accession>
<dbReference type="CDD" id="cd00685">
    <property type="entry name" value="Trans_IPPS_HT"/>
    <property type="match status" value="1"/>
</dbReference>
<dbReference type="Gene3D" id="1.10.600.10">
    <property type="entry name" value="Farnesyl Diphosphate Synthase"/>
    <property type="match status" value="1"/>
</dbReference>
<keyword evidence="5" id="KW-0460">Magnesium</keyword>
<gene>
    <name evidence="7" type="ORF">EHYA_10387</name>
</gene>
<evidence type="ECO:0000256" key="6">
    <source>
        <dbReference type="RuleBase" id="RU004466"/>
    </source>
</evidence>
<dbReference type="InterPro" id="IPR000092">
    <property type="entry name" value="Polyprenyl_synt"/>
</dbReference>
<dbReference type="GO" id="GO:0046872">
    <property type="term" value="F:metal ion binding"/>
    <property type="evidence" value="ECO:0007669"/>
    <property type="project" value="UniProtKB-KW"/>
</dbReference>
<comment type="cofactor">
    <cofactor evidence="1">
        <name>Mg(2+)</name>
        <dbReference type="ChEBI" id="CHEBI:18420"/>
    </cofactor>
</comment>
<dbReference type="EMBL" id="BIFH01000070">
    <property type="protein sequence ID" value="GCE02610.1"/>
    <property type="molecule type" value="Genomic_DNA"/>
</dbReference>
<dbReference type="GO" id="GO:0004659">
    <property type="term" value="F:prenyltransferase activity"/>
    <property type="evidence" value="ECO:0007669"/>
    <property type="project" value="InterPro"/>
</dbReference>
<reference evidence="7 8" key="1">
    <citation type="submission" date="2018-12" db="EMBL/GenBank/DDBJ databases">
        <title>Draft genome sequence of Embleya hyalina NBRC 13850T.</title>
        <authorList>
            <person name="Komaki H."/>
            <person name="Hosoyama A."/>
            <person name="Kimura A."/>
            <person name="Ichikawa N."/>
            <person name="Tamura T."/>
        </authorList>
    </citation>
    <scope>NUCLEOTIDE SEQUENCE [LARGE SCALE GENOMIC DNA]</scope>
    <source>
        <strain evidence="7 8">NBRC 13850</strain>
    </source>
</reference>
<sequence length="358" mass="38760">MTYPPAAGERIDMTGVREQVDAVLEEFLASKAREAAECGHPPEVVPVVRDFLAAGGKRIRPVLCVVGWHAAGGRGERHAILRVAASLELFVTFALIHDDIMDDSATRRSRPTVHRLLAKRYADHRRPERMGADAALLAGNLALIWSRELLHSAGLDADRARAVHAVDDTLQAEVMFGQYRDLLGGDRFDEDVEAALAIVRYKTAGGTVQRPLQLGAAVAGAGPDLANVFTALGLPLGEAFQLRDDLLGVFGRPDSTGKPNLDDLREGKRTVLLALALRRADAEQQATLRALVGRADLDEGDARRIRVVLETTGARRGVEDMITARYRRALRVLDEAAFAPAPDAALRELALAATAREV</sequence>
<dbReference type="Pfam" id="PF00348">
    <property type="entry name" value="polyprenyl_synt"/>
    <property type="match status" value="1"/>
</dbReference>
<dbReference type="PANTHER" id="PTHR12001:SF85">
    <property type="entry name" value="SHORT CHAIN ISOPRENYL DIPHOSPHATE SYNTHASE"/>
    <property type="match status" value="1"/>
</dbReference>
<evidence type="ECO:0000313" key="8">
    <source>
        <dbReference type="Proteomes" id="UP000286931"/>
    </source>
</evidence>
<keyword evidence="4" id="KW-0479">Metal-binding</keyword>
<dbReference type="PANTHER" id="PTHR12001">
    <property type="entry name" value="GERANYLGERANYL PYROPHOSPHATE SYNTHASE"/>
    <property type="match status" value="1"/>
</dbReference>
<organism evidence="7 8">
    <name type="scientific">Embleya hyalina</name>
    <dbReference type="NCBI Taxonomy" id="516124"/>
    <lineage>
        <taxon>Bacteria</taxon>
        <taxon>Bacillati</taxon>
        <taxon>Actinomycetota</taxon>
        <taxon>Actinomycetes</taxon>
        <taxon>Kitasatosporales</taxon>
        <taxon>Streptomycetaceae</taxon>
        <taxon>Embleya</taxon>
    </lineage>
</organism>
<keyword evidence="8" id="KW-1185">Reference proteome</keyword>
<dbReference type="AlphaFoldDB" id="A0A401Z6W5"/>
<dbReference type="PROSITE" id="PS00444">
    <property type="entry name" value="POLYPRENYL_SYNTHASE_2"/>
    <property type="match status" value="1"/>
</dbReference>
<proteinExistence type="inferred from homology"/>
<comment type="caution">
    <text evidence="7">The sequence shown here is derived from an EMBL/GenBank/DDBJ whole genome shotgun (WGS) entry which is preliminary data.</text>
</comment>
<keyword evidence="3 6" id="KW-0808">Transferase</keyword>
<evidence type="ECO:0000313" key="7">
    <source>
        <dbReference type="EMBL" id="GCE02610.1"/>
    </source>
</evidence>
<dbReference type="Proteomes" id="UP000286931">
    <property type="component" value="Unassembled WGS sequence"/>
</dbReference>
<dbReference type="InterPro" id="IPR008949">
    <property type="entry name" value="Isoprenoid_synthase_dom_sf"/>
</dbReference>
<evidence type="ECO:0000256" key="5">
    <source>
        <dbReference type="ARBA" id="ARBA00022842"/>
    </source>
</evidence>
<dbReference type="GO" id="GO:0008299">
    <property type="term" value="P:isoprenoid biosynthetic process"/>
    <property type="evidence" value="ECO:0007669"/>
    <property type="project" value="InterPro"/>
</dbReference>
<comment type="similarity">
    <text evidence="2 6">Belongs to the FPP/GGPP synthase family.</text>
</comment>
<dbReference type="SUPFAM" id="SSF48576">
    <property type="entry name" value="Terpenoid synthases"/>
    <property type="match status" value="1"/>
</dbReference>
<dbReference type="RefSeq" id="WP_246127507.1">
    <property type="nucleotide sequence ID" value="NZ_BIFH01000070.1"/>
</dbReference>
<evidence type="ECO:0000256" key="1">
    <source>
        <dbReference type="ARBA" id="ARBA00001946"/>
    </source>
</evidence>
<dbReference type="SFLD" id="SFLDS00005">
    <property type="entry name" value="Isoprenoid_Synthase_Type_I"/>
    <property type="match status" value="1"/>
</dbReference>
<name>A0A401Z6W5_9ACTN</name>
<dbReference type="InterPro" id="IPR033749">
    <property type="entry name" value="Polyprenyl_synt_CS"/>
</dbReference>
<evidence type="ECO:0000256" key="3">
    <source>
        <dbReference type="ARBA" id="ARBA00022679"/>
    </source>
</evidence>